<dbReference type="GO" id="GO:0008170">
    <property type="term" value="F:N-methyltransferase activity"/>
    <property type="evidence" value="ECO:0007669"/>
    <property type="project" value="UniProtKB-ARBA"/>
</dbReference>
<keyword evidence="9" id="KW-0862">Zinc</keyword>
<dbReference type="Gene3D" id="2.170.270.10">
    <property type="entry name" value="SET domain"/>
    <property type="match status" value="2"/>
</dbReference>
<dbReference type="GO" id="GO:0005634">
    <property type="term" value="C:nucleus"/>
    <property type="evidence" value="ECO:0007669"/>
    <property type="project" value="UniProtKB-SubCell"/>
</dbReference>
<dbReference type="AlphaFoldDB" id="A0A8J2MXB1"/>
<keyword evidence="10" id="KW-0539">Nucleus</keyword>
<evidence type="ECO:0000256" key="11">
    <source>
        <dbReference type="ARBA" id="ARBA00048985"/>
    </source>
</evidence>
<evidence type="ECO:0000256" key="10">
    <source>
        <dbReference type="ARBA" id="ARBA00023242"/>
    </source>
</evidence>
<dbReference type="Gene3D" id="6.10.140.2220">
    <property type="match status" value="1"/>
</dbReference>
<evidence type="ECO:0000256" key="2">
    <source>
        <dbReference type="ARBA" id="ARBA00004496"/>
    </source>
</evidence>
<dbReference type="Gene3D" id="1.25.40.10">
    <property type="entry name" value="Tetratricopeptide repeat domain"/>
    <property type="match status" value="2"/>
</dbReference>
<dbReference type="SUPFAM" id="SSF144232">
    <property type="entry name" value="HIT/MYND zinc finger-like"/>
    <property type="match status" value="2"/>
</dbReference>
<proteinExistence type="predicted"/>
<dbReference type="Pfam" id="PF00856">
    <property type="entry name" value="SET"/>
    <property type="match status" value="2"/>
</dbReference>
<dbReference type="GO" id="GO:0008276">
    <property type="term" value="F:protein methyltransferase activity"/>
    <property type="evidence" value="ECO:0007669"/>
    <property type="project" value="UniProtKB-ARBA"/>
</dbReference>
<dbReference type="Gene3D" id="1.10.220.160">
    <property type="match status" value="1"/>
</dbReference>
<dbReference type="InterPro" id="IPR044421">
    <property type="entry name" value="SMYD4_SET"/>
</dbReference>
<dbReference type="SUPFAM" id="SSF82199">
    <property type="entry name" value="SET domain"/>
    <property type="match status" value="2"/>
</dbReference>
<evidence type="ECO:0000256" key="12">
    <source>
        <dbReference type="ARBA" id="ARBA00093423"/>
    </source>
</evidence>
<keyword evidence="7" id="KW-0479">Metal-binding</keyword>
<dbReference type="PROSITE" id="PS50865">
    <property type="entry name" value="ZF_MYND_2"/>
    <property type="match status" value="2"/>
</dbReference>
<keyword evidence="19" id="KW-1185">Reference proteome</keyword>
<dbReference type="PROSITE" id="PS01360">
    <property type="entry name" value="ZF_MYND_1"/>
    <property type="match status" value="2"/>
</dbReference>
<dbReference type="CDD" id="cd10536">
    <property type="entry name" value="SET_SMYD4"/>
    <property type="match status" value="1"/>
</dbReference>
<evidence type="ECO:0000256" key="8">
    <source>
        <dbReference type="ARBA" id="ARBA00022771"/>
    </source>
</evidence>
<evidence type="ECO:0000256" key="4">
    <source>
        <dbReference type="ARBA" id="ARBA00022603"/>
    </source>
</evidence>
<keyword evidence="5" id="KW-0808">Transferase</keyword>
<sequence>MDRQVDVLLLDKLSLVDNTENENKIEKAIKQYLIDINNEMSLLINESLKTKHAKISEEKINQADQNFITVAISSVIEIYTQAIAYAPNNDDSRQLAIAYGSRSAALSYAKLYQDSLNDIERALKLDFPNNLRARLYVRKVKNLLALDPRIRPDVKDALAQTNYWLTQMDDTNKKIVQSILNKLNQRNYSDISYKKWDSSIFLPQPPIDNPKILRTSSAVSLKYSETYGRHIIATRDIKACETLLVHKTYASILHIENLYKYCWYCSKRTWSSVPCTQCFNVIFCDEHCRDAAWNDYHDLECPVINAMSDDKFNSVFIMGLRLTIKGYKEAGSLENLKKNIEYIDSISDPITRGFTGDVFDDSKYASVYTLNIINTTNNSSTHCLIKKSTEILWFLIKKTKMFDDKIEDENFTDNKWVTFMGELIFKHVEISRSNAIQLRVKRNSDKFIPYCDVLMPFFSLFNHSCDPNAHKFSSGNTNVVFSSRVIKKGEQITISYGPRFQNLSTAERQQHLQVHNFSCACVACSNNWGPDFRLPSFQAQSLPVEIENKLMTSSSSQFTKMDLESLTRSLDNCTVKKFSEINFKDESEMMSYILHLVELDKSILKYATKSNEEANKLLAEAKEQINKKMSPWYSVIEIYTKAMAYAEPNSPELAKAYANRSATFCNEGLYEDCLLDIAKALALGYPDELKAKLYFRRVKALWGVEQTVRPELKEAMSQTRQWIGKLSKESEKATIKRLLKDFKKYSYKPFDKNTICLTNYLPKTPKSNPLIKGASDAIKLNYSEIYGRHFLAAKDIKVGEVILVQKAYVSVHNRDYMYSYCWNCSQKTYSSIPCKKCTKVIFCNEACREAAWNKFHDIECEILASLSMDKFACLNTFEGVIVKDKTKYNRSKLLGSIVSYFNHSCDDNISYNQCADKLVFRASRNIKKDEQLFITYGPLFQANPIKERREKLESQYNFQCNCIPCSKNWSPDLVISTWMDQALLIDRRYKVMAVYQKYSHFFQTATEKEIDDKMNFDPAFIPVLLDIINVLCENVSYPCIELISSKAALSHNYISTGY</sequence>
<evidence type="ECO:0000256" key="7">
    <source>
        <dbReference type="ARBA" id="ARBA00022723"/>
    </source>
</evidence>
<feature type="domain" description="MYND-type" evidence="17">
    <location>
        <begin position="262"/>
        <end position="301"/>
    </location>
</feature>
<evidence type="ECO:0000256" key="15">
    <source>
        <dbReference type="PROSITE-ProRule" id="PRU00134"/>
    </source>
</evidence>
<keyword evidence="6" id="KW-0949">S-adenosyl-L-methionine</keyword>
<comment type="function">
    <text evidence="12">Protein-lysine N-methyltransferase. Monomethylates PRMT5, modulating its transcriptional activity. May also act as a histone methyltransferase. Plays a critical role in cardiac development. Acts as a key epigenetic regulator of gene expression during cardiac development via its dual activities as a methyltransferase and negative regulator of HDAC1.</text>
</comment>
<evidence type="ECO:0000256" key="5">
    <source>
        <dbReference type="ARBA" id="ARBA00022679"/>
    </source>
</evidence>
<dbReference type="SUPFAM" id="SSF48452">
    <property type="entry name" value="TPR-like"/>
    <property type="match status" value="2"/>
</dbReference>
<organism evidence="18 19">
    <name type="scientific">Cotesia congregata</name>
    <name type="common">Parasitoid wasp</name>
    <name type="synonym">Apanteles congregatus</name>
    <dbReference type="NCBI Taxonomy" id="51543"/>
    <lineage>
        <taxon>Eukaryota</taxon>
        <taxon>Metazoa</taxon>
        <taxon>Ecdysozoa</taxon>
        <taxon>Arthropoda</taxon>
        <taxon>Hexapoda</taxon>
        <taxon>Insecta</taxon>
        <taxon>Pterygota</taxon>
        <taxon>Neoptera</taxon>
        <taxon>Endopterygota</taxon>
        <taxon>Hymenoptera</taxon>
        <taxon>Apocrita</taxon>
        <taxon>Ichneumonoidea</taxon>
        <taxon>Braconidae</taxon>
        <taxon>Microgastrinae</taxon>
        <taxon>Cotesia</taxon>
    </lineage>
</organism>
<dbReference type="GO" id="GO:0042826">
    <property type="term" value="F:histone deacetylase binding"/>
    <property type="evidence" value="ECO:0007669"/>
    <property type="project" value="TreeGrafter"/>
</dbReference>
<comment type="subcellular location">
    <subcellularLocation>
        <location evidence="2">Cytoplasm</location>
    </subcellularLocation>
    <subcellularLocation>
        <location evidence="1">Nucleus</location>
    </subcellularLocation>
</comment>
<keyword evidence="4" id="KW-0489">Methyltransferase</keyword>
<dbReference type="SMART" id="SM00317">
    <property type="entry name" value="SET"/>
    <property type="match status" value="2"/>
</dbReference>
<dbReference type="EMBL" id="CAJNRD030001122">
    <property type="protein sequence ID" value="CAG5101365.1"/>
    <property type="molecule type" value="Genomic_DNA"/>
</dbReference>
<dbReference type="GO" id="GO:0005737">
    <property type="term" value="C:cytoplasm"/>
    <property type="evidence" value="ECO:0007669"/>
    <property type="project" value="UniProtKB-SubCell"/>
</dbReference>
<evidence type="ECO:0000256" key="13">
    <source>
        <dbReference type="ARBA" id="ARBA00093635"/>
    </source>
</evidence>
<gene>
    <name evidence="18" type="ORF">HICCMSTLAB_LOCUS10438</name>
</gene>
<dbReference type="PANTHER" id="PTHR46165">
    <property type="entry name" value="SET AND MYND DOMAIN-CONTAINING PROTEIN 4"/>
    <property type="match status" value="1"/>
</dbReference>
<dbReference type="PANTHER" id="PTHR46165:SF2">
    <property type="entry name" value="SET AND MYND DOMAIN-CONTAINING PROTEIN 4"/>
    <property type="match status" value="1"/>
</dbReference>
<dbReference type="InterPro" id="IPR011990">
    <property type="entry name" value="TPR-like_helical_dom_sf"/>
</dbReference>
<feature type="domain" description="MYND-type" evidence="17">
    <location>
        <begin position="821"/>
        <end position="860"/>
    </location>
</feature>
<dbReference type="InterPro" id="IPR001214">
    <property type="entry name" value="SET_dom"/>
</dbReference>
<comment type="catalytic activity">
    <reaction evidence="11">
        <text>L-lysyl-[protein] + S-adenosyl-L-methionine = N(6)-methyl-L-lysyl-[protein] + S-adenosyl-L-homocysteine + H(+)</text>
        <dbReference type="Rhea" id="RHEA:51736"/>
        <dbReference type="Rhea" id="RHEA-COMP:9752"/>
        <dbReference type="Rhea" id="RHEA-COMP:13053"/>
        <dbReference type="ChEBI" id="CHEBI:15378"/>
        <dbReference type="ChEBI" id="CHEBI:29969"/>
        <dbReference type="ChEBI" id="CHEBI:57856"/>
        <dbReference type="ChEBI" id="CHEBI:59789"/>
        <dbReference type="ChEBI" id="CHEBI:61929"/>
    </reaction>
</comment>
<dbReference type="GO" id="GO:0008757">
    <property type="term" value="F:S-adenosylmethionine-dependent methyltransferase activity"/>
    <property type="evidence" value="ECO:0007669"/>
    <property type="project" value="UniProtKB-ARBA"/>
</dbReference>
<dbReference type="InterPro" id="IPR002893">
    <property type="entry name" value="Znf_MYND"/>
</dbReference>
<protein>
    <recommendedName>
        <fullName evidence="13">Protein-lysine N-methyltransferase SMYD4</fullName>
    </recommendedName>
    <alternativeName>
        <fullName evidence="14">SET and MYND domain-containing protein 4</fullName>
    </alternativeName>
</protein>
<evidence type="ECO:0000313" key="19">
    <source>
        <dbReference type="Proteomes" id="UP000786811"/>
    </source>
</evidence>
<evidence type="ECO:0000313" key="18">
    <source>
        <dbReference type="EMBL" id="CAG5101365.1"/>
    </source>
</evidence>
<evidence type="ECO:0000259" key="16">
    <source>
        <dbReference type="PROSITE" id="PS50280"/>
    </source>
</evidence>
<evidence type="ECO:0000259" key="17">
    <source>
        <dbReference type="PROSITE" id="PS50865"/>
    </source>
</evidence>
<evidence type="ECO:0000256" key="1">
    <source>
        <dbReference type="ARBA" id="ARBA00004123"/>
    </source>
</evidence>
<feature type="domain" description="SET" evidence="16">
    <location>
        <begin position="210"/>
        <end position="497"/>
    </location>
</feature>
<evidence type="ECO:0000256" key="9">
    <source>
        <dbReference type="ARBA" id="ARBA00022833"/>
    </source>
</evidence>
<dbReference type="Proteomes" id="UP000786811">
    <property type="component" value="Unassembled WGS sequence"/>
</dbReference>
<dbReference type="Pfam" id="PF01753">
    <property type="entry name" value="zf-MYND"/>
    <property type="match status" value="2"/>
</dbReference>
<accession>A0A8J2MXB1</accession>
<dbReference type="PROSITE" id="PS50280">
    <property type="entry name" value="SET"/>
    <property type="match status" value="2"/>
</dbReference>
<reference evidence="18" key="1">
    <citation type="submission" date="2021-04" db="EMBL/GenBank/DDBJ databases">
        <authorList>
            <person name="Chebbi M.A.C M."/>
        </authorList>
    </citation>
    <scope>NUCLEOTIDE SEQUENCE</scope>
</reference>
<keyword evidence="8 15" id="KW-0863">Zinc-finger</keyword>
<dbReference type="InterPro" id="IPR046341">
    <property type="entry name" value="SET_dom_sf"/>
</dbReference>
<dbReference type="GO" id="GO:0008270">
    <property type="term" value="F:zinc ion binding"/>
    <property type="evidence" value="ECO:0007669"/>
    <property type="project" value="UniProtKB-KW"/>
</dbReference>
<keyword evidence="3" id="KW-0963">Cytoplasm</keyword>
<dbReference type="InterPro" id="IPR052097">
    <property type="entry name" value="SET-MYND_domain_protein"/>
</dbReference>
<comment type="caution">
    <text evidence="18">The sequence shown here is derived from an EMBL/GenBank/DDBJ whole genome shotgun (WGS) entry which is preliminary data.</text>
</comment>
<feature type="domain" description="SET" evidence="16">
    <location>
        <begin position="776"/>
        <end position="937"/>
    </location>
</feature>
<evidence type="ECO:0000256" key="14">
    <source>
        <dbReference type="ARBA" id="ARBA00093680"/>
    </source>
</evidence>
<evidence type="ECO:0000256" key="6">
    <source>
        <dbReference type="ARBA" id="ARBA00022691"/>
    </source>
</evidence>
<dbReference type="OrthoDB" id="7770870at2759"/>
<dbReference type="GO" id="GO:0032259">
    <property type="term" value="P:methylation"/>
    <property type="evidence" value="ECO:0007669"/>
    <property type="project" value="UniProtKB-KW"/>
</dbReference>
<name>A0A8J2MXB1_COTCN</name>
<evidence type="ECO:0000256" key="3">
    <source>
        <dbReference type="ARBA" id="ARBA00022490"/>
    </source>
</evidence>